<dbReference type="AlphaFoldDB" id="A0A562NSY1"/>
<keyword evidence="5" id="KW-0249">Electron transport</keyword>
<evidence type="ECO:0000313" key="12">
    <source>
        <dbReference type="Proteomes" id="UP000316225"/>
    </source>
</evidence>
<dbReference type="InterPro" id="IPR008972">
    <property type="entry name" value="Cupredoxin"/>
</dbReference>
<dbReference type="InterPro" id="IPR000923">
    <property type="entry name" value="BlueCu_1"/>
</dbReference>
<dbReference type="SUPFAM" id="SSF49503">
    <property type="entry name" value="Cupredoxins"/>
    <property type="match status" value="1"/>
</dbReference>
<dbReference type="InterPro" id="IPR052721">
    <property type="entry name" value="ET_Amicyanin"/>
</dbReference>
<evidence type="ECO:0000256" key="7">
    <source>
        <dbReference type="NCBIfam" id="TIGR02657"/>
    </source>
</evidence>
<dbReference type="GO" id="GO:0009055">
    <property type="term" value="F:electron transfer activity"/>
    <property type="evidence" value="ECO:0007669"/>
    <property type="project" value="UniProtKB-UniRule"/>
</dbReference>
<feature type="binding site" evidence="8">
    <location>
        <position position="122"/>
    </location>
    <ligand>
        <name>Cu cation</name>
        <dbReference type="ChEBI" id="CHEBI:23378"/>
    </ligand>
</feature>
<dbReference type="EMBL" id="VLKU01000004">
    <property type="protein sequence ID" value="TWI35160.1"/>
    <property type="molecule type" value="Genomic_DNA"/>
</dbReference>
<dbReference type="Gene3D" id="2.60.40.420">
    <property type="entry name" value="Cupredoxins - blue copper proteins"/>
    <property type="match status" value="1"/>
</dbReference>
<dbReference type="PRINTS" id="PR00156">
    <property type="entry name" value="COPPERBLUE"/>
</dbReference>
<dbReference type="InterPro" id="IPR035668">
    <property type="entry name" value="Amicyanin"/>
</dbReference>
<dbReference type="PRINTS" id="PR00155">
    <property type="entry name" value="AMICYANIN"/>
</dbReference>
<evidence type="ECO:0000256" key="3">
    <source>
        <dbReference type="ARBA" id="ARBA00022723"/>
    </source>
</evidence>
<evidence type="ECO:0000256" key="6">
    <source>
        <dbReference type="ARBA" id="ARBA00023008"/>
    </source>
</evidence>
<keyword evidence="6 8" id="KW-0186">Copper</keyword>
<keyword evidence="12" id="KW-1185">Reference proteome</keyword>
<dbReference type="Proteomes" id="UP000316225">
    <property type="component" value="Unassembled WGS sequence"/>
</dbReference>
<feature type="binding site" evidence="8">
    <location>
        <position position="119"/>
    </location>
    <ligand>
        <name>Cu cation</name>
        <dbReference type="ChEBI" id="CHEBI:23378"/>
    </ligand>
</feature>
<protein>
    <recommendedName>
        <fullName evidence="7">Amicyanin</fullName>
    </recommendedName>
</protein>
<feature type="binding site" evidence="8">
    <location>
        <position position="80"/>
    </location>
    <ligand>
        <name>Cu cation</name>
        <dbReference type="ChEBI" id="CHEBI:23378"/>
    </ligand>
</feature>
<gene>
    <name evidence="11" type="ORF">IQ24_01669</name>
</gene>
<evidence type="ECO:0000256" key="4">
    <source>
        <dbReference type="ARBA" id="ARBA00022764"/>
    </source>
</evidence>
<feature type="binding site" evidence="8">
    <location>
        <position position="125"/>
    </location>
    <ligand>
        <name>Cu cation</name>
        <dbReference type="ChEBI" id="CHEBI:23378"/>
    </ligand>
</feature>
<dbReference type="GO" id="GO:0005507">
    <property type="term" value="F:copper ion binding"/>
    <property type="evidence" value="ECO:0007669"/>
    <property type="project" value="UniProtKB-UniRule"/>
</dbReference>
<dbReference type="Pfam" id="PF00127">
    <property type="entry name" value="Copper-bind"/>
    <property type="match status" value="1"/>
</dbReference>
<dbReference type="InterPro" id="IPR001235">
    <property type="entry name" value="Copper_blue_Plastocyanin"/>
</dbReference>
<evidence type="ECO:0000256" key="2">
    <source>
        <dbReference type="ARBA" id="ARBA00022448"/>
    </source>
</evidence>
<dbReference type="InterPro" id="IPR002386">
    <property type="entry name" value="Amicyanin/Pseudoazurin"/>
</dbReference>
<dbReference type="NCBIfam" id="TIGR02657">
    <property type="entry name" value="amicyanin"/>
    <property type="match status" value="1"/>
</dbReference>
<sequence length="132" mass="14162">MNSAMKARSILAALFLATTAAGGAMAQDKVSVTTEAAVAATEVPADAVVVNIDKLKYETPDLTVKVGDTVYWVNKEAMPHNVEFVKGVVNEGGLKGPMLKRDQAYAITFNEAGTFDYHCTPHPFMRGKVTVE</sequence>
<dbReference type="RefSeq" id="WP_145397424.1">
    <property type="nucleotide sequence ID" value="NZ_VLKU01000004.1"/>
</dbReference>
<comment type="subcellular location">
    <subcellularLocation>
        <location evidence="1">Periplasm</location>
    </subcellularLocation>
</comment>
<keyword evidence="2" id="KW-0813">Transport</keyword>
<accession>A0A562NSY1</accession>
<evidence type="ECO:0000256" key="1">
    <source>
        <dbReference type="ARBA" id="ARBA00004418"/>
    </source>
</evidence>
<dbReference type="CDD" id="cd13921">
    <property type="entry name" value="Amicyanin"/>
    <property type="match status" value="1"/>
</dbReference>
<feature type="domain" description="Blue (type 1) copper" evidence="10">
    <location>
        <begin position="48"/>
        <end position="132"/>
    </location>
</feature>
<keyword evidence="3 8" id="KW-0479">Metal-binding</keyword>
<dbReference type="OrthoDB" id="9796416at2"/>
<keyword evidence="9" id="KW-0732">Signal</keyword>
<organism evidence="11 12">
    <name type="scientific">Paracoccus sulfuroxidans</name>
    <dbReference type="NCBI Taxonomy" id="384678"/>
    <lineage>
        <taxon>Bacteria</taxon>
        <taxon>Pseudomonadati</taxon>
        <taxon>Pseudomonadota</taxon>
        <taxon>Alphaproteobacteria</taxon>
        <taxon>Rhodobacterales</taxon>
        <taxon>Paracoccaceae</taxon>
        <taxon>Paracoccus</taxon>
    </lineage>
</organism>
<evidence type="ECO:0000256" key="8">
    <source>
        <dbReference type="PIRSR" id="PIRSR602386-1"/>
    </source>
</evidence>
<feature type="signal peptide" evidence="9">
    <location>
        <begin position="1"/>
        <end position="26"/>
    </location>
</feature>
<evidence type="ECO:0000256" key="5">
    <source>
        <dbReference type="ARBA" id="ARBA00022982"/>
    </source>
</evidence>
<keyword evidence="4" id="KW-0574">Periplasm</keyword>
<dbReference type="GO" id="GO:0042597">
    <property type="term" value="C:periplasmic space"/>
    <property type="evidence" value="ECO:0007669"/>
    <property type="project" value="UniProtKB-SubCell"/>
</dbReference>
<evidence type="ECO:0000313" key="11">
    <source>
        <dbReference type="EMBL" id="TWI35160.1"/>
    </source>
</evidence>
<dbReference type="InterPro" id="IPR013475">
    <property type="entry name" value="Amicyanin_Para/Methyl"/>
</dbReference>
<proteinExistence type="predicted"/>
<feature type="chain" id="PRO_5021699007" description="Amicyanin" evidence="9">
    <location>
        <begin position="27"/>
        <end position="132"/>
    </location>
</feature>
<dbReference type="PANTHER" id="PTHR36507:SF1">
    <property type="entry name" value="BLL1555 PROTEIN"/>
    <property type="match status" value="1"/>
</dbReference>
<evidence type="ECO:0000256" key="9">
    <source>
        <dbReference type="SAM" id="SignalP"/>
    </source>
</evidence>
<dbReference type="PANTHER" id="PTHR36507">
    <property type="entry name" value="BLL1555 PROTEIN"/>
    <property type="match status" value="1"/>
</dbReference>
<reference evidence="11 12" key="1">
    <citation type="journal article" date="2015" name="Stand. Genomic Sci.">
        <title>Genomic Encyclopedia of Bacterial and Archaeal Type Strains, Phase III: the genomes of soil and plant-associated and newly described type strains.</title>
        <authorList>
            <person name="Whitman W.B."/>
            <person name="Woyke T."/>
            <person name="Klenk H.P."/>
            <person name="Zhou Y."/>
            <person name="Lilburn T.G."/>
            <person name="Beck B.J."/>
            <person name="De Vos P."/>
            <person name="Vandamme P."/>
            <person name="Eisen J.A."/>
            <person name="Garrity G."/>
            <person name="Hugenholtz P."/>
            <person name="Kyrpides N.C."/>
        </authorList>
    </citation>
    <scope>NUCLEOTIDE SEQUENCE [LARGE SCALE GENOMIC DNA]</scope>
    <source>
        <strain evidence="11 12">CGMCC 1.5364</strain>
    </source>
</reference>
<comment type="cofactor">
    <cofactor evidence="8">
        <name>Cu cation</name>
        <dbReference type="ChEBI" id="CHEBI:23378"/>
    </cofactor>
    <text evidence="8">Binds 1 copper ion per subunit.</text>
</comment>
<evidence type="ECO:0000259" key="10">
    <source>
        <dbReference type="Pfam" id="PF00127"/>
    </source>
</evidence>
<name>A0A562NSY1_9RHOB</name>
<comment type="caution">
    <text evidence="11">The sequence shown here is derived from an EMBL/GenBank/DDBJ whole genome shotgun (WGS) entry which is preliminary data.</text>
</comment>